<dbReference type="PANTHER" id="PTHR22807:SF4">
    <property type="entry name" value="28S RRNA (CYTOSINE-C(5))-METHYLTRANSFERASE"/>
    <property type="match status" value="1"/>
</dbReference>
<dbReference type="InterPro" id="IPR049560">
    <property type="entry name" value="MeTrfase_RsmB-F_NOP2_cat"/>
</dbReference>
<dbReference type="GO" id="GO:0008168">
    <property type="term" value="F:methyltransferase activity"/>
    <property type="evidence" value="ECO:0007669"/>
    <property type="project" value="UniProtKB-KW"/>
</dbReference>
<comment type="similarity">
    <text evidence="5">Belongs to the class I-like SAM-binding methyltransferase superfamily. RsmB/NOP family.</text>
</comment>
<dbReference type="AlphaFoldDB" id="A0ABD1EMT6"/>
<feature type="region of interest" description="Disordered" evidence="6">
    <location>
        <begin position="406"/>
        <end position="473"/>
    </location>
</feature>
<dbReference type="InterPro" id="IPR049561">
    <property type="entry name" value="NSUN5_7_fdxn-like"/>
</dbReference>
<evidence type="ECO:0000256" key="2">
    <source>
        <dbReference type="ARBA" id="ARBA00022679"/>
    </source>
</evidence>
<dbReference type="PROSITE" id="PS51686">
    <property type="entry name" value="SAM_MT_RSMB_NOP"/>
    <property type="match status" value="1"/>
</dbReference>
<keyword evidence="3 5" id="KW-0949">S-adenosyl-L-methionine</keyword>
<evidence type="ECO:0000256" key="3">
    <source>
        <dbReference type="ARBA" id="ARBA00022691"/>
    </source>
</evidence>
<feature type="active site" description="Nucleophile" evidence="5">
    <location>
        <position position="230"/>
    </location>
</feature>
<dbReference type="InterPro" id="IPR001678">
    <property type="entry name" value="MeTrfase_RsmB-F_NOP2_dom"/>
</dbReference>
<comment type="caution">
    <text evidence="8">The sequence shown here is derived from an EMBL/GenBank/DDBJ whole genome shotgun (WGS) entry which is preliminary data.</text>
</comment>
<evidence type="ECO:0000259" key="7">
    <source>
        <dbReference type="PROSITE" id="PS51686"/>
    </source>
</evidence>
<evidence type="ECO:0000256" key="6">
    <source>
        <dbReference type="SAM" id="MobiDB-lite"/>
    </source>
</evidence>
<dbReference type="Pfam" id="PF01189">
    <property type="entry name" value="Methyltr_RsmB-F"/>
    <property type="match status" value="1"/>
</dbReference>
<keyword evidence="1 5" id="KW-0489">Methyltransferase</keyword>
<dbReference type="GO" id="GO:0003723">
    <property type="term" value="F:RNA binding"/>
    <property type="evidence" value="ECO:0007669"/>
    <property type="project" value="UniProtKB-UniRule"/>
</dbReference>
<dbReference type="InterPro" id="IPR023267">
    <property type="entry name" value="RCMT"/>
</dbReference>
<sequence>MIRKPRYVRVNTIKILINEALNLFQEEGWILSPSIHKTYREFLENVKNLDGDYFLKDFHIPDLLVFPSGTEFYNHPGYRKGAIFLQDKASCLPVHILAPTPGSTVLDMCAAPGMKTTQLATKMENTGKIYAVEQDKGRFETLKIKVESSGATCVQLINKDVLECNNTDFPDVEYIIVDPSCSGSGMFDRLNEHDNKNASRLQKLAGFQIKILRSALTRYPSVKRVVYSTCSLYPEENENVVRQVLETNYDFKLVPAVDLLGNEWLNFGSSEFGNIGKYCLYSKPAEDLASGFFLAVFERLKEGEENEFCNKNIFRFQKNIRHKKNCTDKEKKLFASDGHFETNINNKENHHKEEYNKPEMINTVGQVHANKTPEMKDKFENVEQQISEGTRCGPQYMTDYDLNEKHSQEFKNSSESERKNKKTKYSKPGDNETFFNEEQCHQDNERDSLSNKIKKKKRDNDEEKVKKNREMNTESSFNKAVEIEKYRKSREQYDTEFKIRQVGYKPQMNDDNANKKSNKLKKYEILENVEKDRNEIEESNSKKTKKETDEGNLKKKGEGNTESSFSTVVEIKKVKKSHNQYDFESKIIQVDCELEGNQDKDCEKSKKKRRKNEIKSNTEEELNKTDENVCKKKKKKKREDSEKYVMKDEDINTEFSVIESVEIKKAERKHEESDIVHKIKRVDNEPQVIDFKNSEKKKKKKLKMNENDKKGVNTIEDNLKYETIDVDEIKIRKKNKQRYEQVEHNMECENTQTDEVSVNSTINESEDYNKKLKKNKRKLSGKETETVNRIEDKMKKDKEIEQDKNKFETKIKQVDCEETYIDNSDENKIKKSKKKKRKNSQTVVEEVTELNAELLDNTDQRAEKLKCKK</sequence>
<keyword evidence="2 5" id="KW-0808">Transferase</keyword>
<feature type="compositionally biased region" description="Basic and acidic residues" evidence="6">
    <location>
        <begin position="458"/>
        <end position="472"/>
    </location>
</feature>
<feature type="compositionally biased region" description="Basic residues" evidence="6">
    <location>
        <begin position="830"/>
        <end position="839"/>
    </location>
</feature>
<feature type="compositionally biased region" description="Basic and acidic residues" evidence="6">
    <location>
        <begin position="521"/>
        <end position="559"/>
    </location>
</feature>
<gene>
    <name evidence="8" type="ORF">ABEB36_008534</name>
</gene>
<name>A0ABD1EMT6_HYPHA</name>
<feature type="binding site" evidence="5">
    <location>
        <position position="178"/>
    </location>
    <ligand>
        <name>S-adenosyl-L-methionine</name>
        <dbReference type="ChEBI" id="CHEBI:59789"/>
    </ligand>
</feature>
<evidence type="ECO:0000313" key="9">
    <source>
        <dbReference type="Proteomes" id="UP001566132"/>
    </source>
</evidence>
<keyword evidence="4 5" id="KW-0694">RNA-binding</keyword>
<dbReference type="PRINTS" id="PR02008">
    <property type="entry name" value="RCMTFAMILY"/>
</dbReference>
<evidence type="ECO:0000256" key="4">
    <source>
        <dbReference type="ARBA" id="ARBA00022884"/>
    </source>
</evidence>
<organism evidence="8 9">
    <name type="scientific">Hypothenemus hampei</name>
    <name type="common">Coffee berry borer</name>
    <dbReference type="NCBI Taxonomy" id="57062"/>
    <lineage>
        <taxon>Eukaryota</taxon>
        <taxon>Metazoa</taxon>
        <taxon>Ecdysozoa</taxon>
        <taxon>Arthropoda</taxon>
        <taxon>Hexapoda</taxon>
        <taxon>Insecta</taxon>
        <taxon>Pterygota</taxon>
        <taxon>Neoptera</taxon>
        <taxon>Endopterygota</taxon>
        <taxon>Coleoptera</taxon>
        <taxon>Polyphaga</taxon>
        <taxon>Cucujiformia</taxon>
        <taxon>Curculionidae</taxon>
        <taxon>Scolytinae</taxon>
        <taxon>Hypothenemus</taxon>
    </lineage>
</organism>
<dbReference type="Pfam" id="PF21148">
    <property type="entry name" value="NSUN5_fdxn-like"/>
    <property type="match status" value="1"/>
</dbReference>
<feature type="binding site" evidence="5">
    <location>
        <position position="160"/>
    </location>
    <ligand>
        <name>S-adenosyl-L-methionine</name>
        <dbReference type="ChEBI" id="CHEBI:59789"/>
    </ligand>
</feature>
<comment type="caution">
    <text evidence="5">Lacks conserved residue(s) required for the propagation of feature annotation.</text>
</comment>
<feature type="domain" description="SAM-dependent MTase RsmB/NOP-type" evidence="7">
    <location>
        <begin position="1"/>
        <end position="300"/>
    </location>
</feature>
<evidence type="ECO:0000256" key="1">
    <source>
        <dbReference type="ARBA" id="ARBA00022603"/>
    </source>
</evidence>
<keyword evidence="9" id="KW-1185">Reference proteome</keyword>
<dbReference type="Proteomes" id="UP001566132">
    <property type="component" value="Unassembled WGS sequence"/>
</dbReference>
<feature type="region of interest" description="Disordered" evidence="6">
    <location>
        <begin position="824"/>
        <end position="843"/>
    </location>
</feature>
<accession>A0ABD1EMT6</accession>
<feature type="region of interest" description="Disordered" evidence="6">
    <location>
        <begin position="597"/>
        <end position="643"/>
    </location>
</feature>
<reference evidence="8 9" key="1">
    <citation type="submission" date="2024-05" db="EMBL/GenBank/DDBJ databases">
        <title>Genetic variation in Jamaican populations of the coffee berry borer (Hypothenemus hampei).</title>
        <authorList>
            <person name="Errbii M."/>
            <person name="Myrie A."/>
        </authorList>
    </citation>
    <scope>NUCLEOTIDE SEQUENCE [LARGE SCALE GENOMIC DNA]</scope>
    <source>
        <strain evidence="8">JA-Hopewell-2020-01-JO</strain>
        <tissue evidence="8">Whole body</tissue>
    </source>
</reference>
<feature type="region of interest" description="Disordered" evidence="6">
    <location>
        <begin position="504"/>
        <end position="566"/>
    </location>
</feature>
<feature type="compositionally biased region" description="Basic and acidic residues" evidence="6">
    <location>
        <begin position="438"/>
        <end position="449"/>
    </location>
</feature>
<dbReference type="GO" id="GO:0032259">
    <property type="term" value="P:methylation"/>
    <property type="evidence" value="ECO:0007669"/>
    <property type="project" value="UniProtKB-KW"/>
</dbReference>
<dbReference type="Gene3D" id="3.40.50.150">
    <property type="entry name" value="Vaccinia Virus protein VP39"/>
    <property type="match status" value="1"/>
</dbReference>
<evidence type="ECO:0000313" key="8">
    <source>
        <dbReference type="EMBL" id="KAL1497604.1"/>
    </source>
</evidence>
<dbReference type="EMBL" id="JBDJPC010000006">
    <property type="protein sequence ID" value="KAL1497604.1"/>
    <property type="molecule type" value="Genomic_DNA"/>
</dbReference>
<proteinExistence type="inferred from homology"/>
<dbReference type="SUPFAM" id="SSF53335">
    <property type="entry name" value="S-adenosyl-L-methionine-dependent methyltransferases"/>
    <property type="match status" value="1"/>
</dbReference>
<evidence type="ECO:0000256" key="5">
    <source>
        <dbReference type="PROSITE-ProRule" id="PRU01023"/>
    </source>
</evidence>
<dbReference type="InterPro" id="IPR029063">
    <property type="entry name" value="SAM-dependent_MTases_sf"/>
</dbReference>
<feature type="compositionally biased region" description="Basic and acidic residues" evidence="6">
    <location>
        <begin position="613"/>
        <end position="630"/>
    </location>
</feature>
<feature type="binding site" evidence="5">
    <location>
        <position position="133"/>
    </location>
    <ligand>
        <name>S-adenosyl-L-methionine</name>
        <dbReference type="ChEBI" id="CHEBI:59789"/>
    </ligand>
</feature>
<feature type="compositionally biased region" description="Basic and acidic residues" evidence="6">
    <location>
        <begin position="406"/>
        <end position="418"/>
    </location>
</feature>
<protein>
    <recommendedName>
        <fullName evidence="7">SAM-dependent MTase RsmB/NOP-type domain-containing protein</fullName>
    </recommendedName>
</protein>
<dbReference type="PANTHER" id="PTHR22807">
    <property type="entry name" value="NOP2 YEAST -RELATED NOL1/NOP2/FMU SUN DOMAIN-CONTAINING"/>
    <property type="match status" value="1"/>
</dbReference>
<dbReference type="Gene3D" id="3.30.70.1170">
    <property type="entry name" value="Sun protein, domain 3"/>
    <property type="match status" value="1"/>
</dbReference>